<dbReference type="InParanoid" id="A0A0G4GGN7"/>
<sequence>MDLLNCVEARELTTWLISIMLLSVILQRETNNYINVILLLLAMMLNLNHYLILLLLICHNGLCDLAEGKDEPSTRLRRRYGGVVGFLRTLWHGRSTEWRLAKRSALMLRMLSAAVKEATDRLQIRDVPLDFLDFVLCWAFYLSSPYMKEQCRLRWESTVSSDRRSEVRVEMEEGHPTNNGLESDFTGQETQIDERAFIDAGRFADECQRRGKEGMTLHDLQSKLLLVVDELITHQHDYDESICRRARTRQHVRSLSGAVLITQYSSSSEFQADAHVGGWRQLYKTYEKAKQRMRHATSQAGNGPDDDDSEPPTDVHGHGQGEDGQLREPVDGERVLAVDVSCANGSEPAERRVEASMDERM</sequence>
<organism evidence="3 4">
    <name type="scientific">Vitrella brassicaformis (strain CCMP3155)</name>
    <dbReference type="NCBI Taxonomy" id="1169540"/>
    <lineage>
        <taxon>Eukaryota</taxon>
        <taxon>Sar</taxon>
        <taxon>Alveolata</taxon>
        <taxon>Colpodellida</taxon>
        <taxon>Vitrellaceae</taxon>
        <taxon>Vitrella</taxon>
    </lineage>
</organism>
<feature type="compositionally biased region" description="Basic and acidic residues" evidence="1">
    <location>
        <begin position="348"/>
        <end position="361"/>
    </location>
</feature>
<proteinExistence type="predicted"/>
<feature type="compositionally biased region" description="Basic and acidic residues" evidence="1">
    <location>
        <begin position="166"/>
        <end position="175"/>
    </location>
</feature>
<feature type="compositionally biased region" description="Polar residues" evidence="1">
    <location>
        <begin position="176"/>
        <end position="185"/>
    </location>
</feature>
<evidence type="ECO:0000313" key="4">
    <source>
        <dbReference type="Proteomes" id="UP000041254"/>
    </source>
</evidence>
<dbReference type="EMBL" id="CDMY01000659">
    <property type="protein sequence ID" value="CEM28804.1"/>
    <property type="molecule type" value="Genomic_DNA"/>
</dbReference>
<reference evidence="3 4" key="1">
    <citation type="submission" date="2014-11" db="EMBL/GenBank/DDBJ databases">
        <authorList>
            <person name="Zhu J."/>
            <person name="Qi W."/>
            <person name="Song R."/>
        </authorList>
    </citation>
    <scope>NUCLEOTIDE SEQUENCE [LARGE SCALE GENOMIC DNA]</scope>
</reference>
<gene>
    <name evidence="3" type="ORF">Vbra_828</name>
</gene>
<dbReference type="PhylomeDB" id="A0A0G4GGN7"/>
<dbReference type="Proteomes" id="UP000041254">
    <property type="component" value="Unassembled WGS sequence"/>
</dbReference>
<keyword evidence="2" id="KW-1133">Transmembrane helix</keyword>
<feature type="region of interest" description="Disordered" evidence="1">
    <location>
        <begin position="290"/>
        <end position="361"/>
    </location>
</feature>
<protein>
    <submittedName>
        <fullName evidence="3">Uncharacterized protein</fullName>
    </submittedName>
</protein>
<keyword evidence="2" id="KW-0472">Membrane</keyword>
<evidence type="ECO:0000256" key="2">
    <source>
        <dbReference type="SAM" id="Phobius"/>
    </source>
</evidence>
<accession>A0A0G4GGN7</accession>
<evidence type="ECO:0000256" key="1">
    <source>
        <dbReference type="SAM" id="MobiDB-lite"/>
    </source>
</evidence>
<keyword evidence="4" id="KW-1185">Reference proteome</keyword>
<feature type="region of interest" description="Disordered" evidence="1">
    <location>
        <begin position="166"/>
        <end position="185"/>
    </location>
</feature>
<dbReference type="VEuPathDB" id="CryptoDB:Vbra_828"/>
<evidence type="ECO:0000313" key="3">
    <source>
        <dbReference type="EMBL" id="CEM28804.1"/>
    </source>
</evidence>
<name>A0A0G4GGN7_VITBC</name>
<feature type="transmembrane region" description="Helical" evidence="2">
    <location>
        <begin position="36"/>
        <end position="57"/>
    </location>
</feature>
<dbReference type="AlphaFoldDB" id="A0A0G4GGN7"/>
<keyword evidence="2" id="KW-0812">Transmembrane</keyword>
<feature type="compositionally biased region" description="Basic and acidic residues" evidence="1">
    <location>
        <begin position="313"/>
        <end position="336"/>
    </location>
</feature>